<dbReference type="InterPro" id="IPR003790">
    <property type="entry name" value="GHL10"/>
</dbReference>
<keyword evidence="5" id="KW-1185">Reference proteome</keyword>
<dbReference type="SUPFAM" id="SSF51445">
    <property type="entry name" value="(Trans)glycosidases"/>
    <property type="match status" value="1"/>
</dbReference>
<dbReference type="InterPro" id="IPR029062">
    <property type="entry name" value="Class_I_gatase-like"/>
</dbReference>
<feature type="domain" description="Glycosyl hydrolase-like 10" evidence="3">
    <location>
        <begin position="401"/>
        <end position="677"/>
    </location>
</feature>
<feature type="region of interest" description="Disordered" evidence="2">
    <location>
        <begin position="225"/>
        <end position="268"/>
    </location>
</feature>
<dbReference type="Gene3D" id="3.40.50.880">
    <property type="match status" value="1"/>
</dbReference>
<accession>B4VTS6</accession>
<dbReference type="PANTHER" id="PTHR43405">
    <property type="entry name" value="GLYCOSYL HYDROLASE DIGH"/>
    <property type="match status" value="1"/>
</dbReference>
<dbReference type="Gene3D" id="3.20.20.80">
    <property type="entry name" value="Glycosidases"/>
    <property type="match status" value="1"/>
</dbReference>
<evidence type="ECO:0000256" key="1">
    <source>
        <dbReference type="ARBA" id="ARBA00022729"/>
    </source>
</evidence>
<sequence>MKKWVIGIAIATTINTLLGLPRALAQTVNLGVVKSPDNQADWSDITDRLQSTGVDYCVVDLSQVNQRSDLGNTQLLFLPNIERLEPEHLATLQEWMRQGGRVIVSGSVGIASQPEVRNRLRSLLGAYWGFGLSQPSRLKRLSISSPSWIPNAGLVGEVQGGVVIPASLEAQTAAVWNQPESPPAVVTTDQSIFFGWRWGVDGEDAAQMDVVWLRAALSRYNVTLTPGRMPNSSPPNCAATPVSPISRDQQRQANLSPPHPTPVPSEGDRLVLPAQTPANNWGTLTANEVTAMSRELENLIGRVESTLLRADAHNSEVGLLTQESVESLAGMSAKESEHGNQRHSHPNRTTVSALAQARIGLENFLGAVEQQDYTAARRQWINARRLLWDNYPMERQLAQPEIRAIWLDRGTIVKAKRKQDLVKLFDNLAKAGFNTVFFETVNASYPIYPSQVAPEQNPLVRGWDPLEAAVELAHERGMELHAWVWIFAAANQRHNALLNQPLDYPSPVLAAHPDWAIFDKQGRLFAPNTRKAFFDPAHPEVREYLMALLEEIATRYDVDGIQLDYIRYPFQDPRVNQTYGYGVAARQQFKERTGVDPIEVYPRDRTLWQQWTEFRIRQVDSFVASVSARLLSQRPDLILSAAVFPLPPAERQQRLQQNWEEWAKQGYIDLVVPMTYALDTEGLHSLTQPLLTESTLNRVLLIPGIRLLNLPDVVAVDQIQLLRDLPANGYAVFAVENLNENLHRIFQQTQGQPESTSTDPIPYRKPFQVAMDRFVALQQEWNFLVTNEQLAIDQDAFTEWVAQTEKLNQALNQLAMAPSPPLMRTAQAALATFRSQFPQWMQQQGMRHPYQVQVWENRLATIERLLNYGERTTLPENSPDAIKR</sequence>
<dbReference type="STRING" id="118168.MC7420_6011"/>
<organism evidence="4 5">
    <name type="scientific">Coleofasciculus chthonoplastes PCC 7420</name>
    <dbReference type="NCBI Taxonomy" id="118168"/>
    <lineage>
        <taxon>Bacteria</taxon>
        <taxon>Bacillati</taxon>
        <taxon>Cyanobacteriota</taxon>
        <taxon>Cyanophyceae</taxon>
        <taxon>Coleofasciculales</taxon>
        <taxon>Coleofasciculaceae</taxon>
        <taxon>Coleofasciculus</taxon>
    </lineage>
</organism>
<evidence type="ECO:0000313" key="4">
    <source>
        <dbReference type="EMBL" id="EDX74533.1"/>
    </source>
</evidence>
<dbReference type="InterPro" id="IPR017853">
    <property type="entry name" value="GH"/>
</dbReference>
<evidence type="ECO:0000256" key="2">
    <source>
        <dbReference type="SAM" id="MobiDB-lite"/>
    </source>
</evidence>
<dbReference type="RefSeq" id="WP_006101864.1">
    <property type="nucleotide sequence ID" value="NZ_DS989852.1"/>
</dbReference>
<feature type="region of interest" description="Disordered" evidence="2">
    <location>
        <begin position="329"/>
        <end position="348"/>
    </location>
</feature>
<feature type="compositionally biased region" description="Polar residues" evidence="2">
    <location>
        <begin position="225"/>
        <end position="235"/>
    </location>
</feature>
<dbReference type="InterPro" id="IPR052177">
    <property type="entry name" value="Divisome_Glycosyl_Hydrolase"/>
</dbReference>
<dbReference type="eggNOG" id="COG1649">
    <property type="taxonomic scope" value="Bacteria"/>
</dbReference>
<evidence type="ECO:0000259" key="3">
    <source>
        <dbReference type="Pfam" id="PF02638"/>
    </source>
</evidence>
<dbReference type="AlphaFoldDB" id="B4VTS6"/>
<dbReference type="OrthoDB" id="580981at2"/>
<dbReference type="PANTHER" id="PTHR43405:SF1">
    <property type="entry name" value="GLYCOSYL HYDROLASE DIGH"/>
    <property type="match status" value="1"/>
</dbReference>
<protein>
    <recommendedName>
        <fullName evidence="3">Glycosyl hydrolase-like 10 domain-containing protein</fullName>
    </recommendedName>
</protein>
<name>B4VTS6_9CYAN</name>
<keyword evidence="1" id="KW-0732">Signal</keyword>
<dbReference type="HOGENOM" id="CLU_313489_0_0_3"/>
<dbReference type="EMBL" id="DS989852">
    <property type="protein sequence ID" value="EDX74533.1"/>
    <property type="molecule type" value="Genomic_DNA"/>
</dbReference>
<dbReference type="Pfam" id="PF02638">
    <property type="entry name" value="GHL10"/>
    <property type="match status" value="1"/>
</dbReference>
<gene>
    <name evidence="4" type="ORF">MC7420_6011</name>
</gene>
<evidence type="ECO:0000313" key="5">
    <source>
        <dbReference type="Proteomes" id="UP000003835"/>
    </source>
</evidence>
<proteinExistence type="predicted"/>
<reference evidence="4 5" key="1">
    <citation type="submission" date="2008-07" db="EMBL/GenBank/DDBJ databases">
        <authorList>
            <person name="Tandeau de Marsac N."/>
            <person name="Ferriera S."/>
            <person name="Johnson J."/>
            <person name="Kravitz S."/>
            <person name="Beeson K."/>
            <person name="Sutton G."/>
            <person name="Rogers Y.-H."/>
            <person name="Friedman R."/>
            <person name="Frazier M."/>
            <person name="Venter J.C."/>
        </authorList>
    </citation>
    <scope>NUCLEOTIDE SEQUENCE [LARGE SCALE GENOMIC DNA]</scope>
    <source>
        <strain evidence="4 5">PCC 7420</strain>
    </source>
</reference>
<dbReference type="Proteomes" id="UP000003835">
    <property type="component" value="Unassembled WGS sequence"/>
</dbReference>